<keyword evidence="3" id="KW-1185">Reference proteome</keyword>
<gene>
    <name evidence="2" type="ORF">TIFTF001_050007</name>
</gene>
<evidence type="ECO:0000313" key="3">
    <source>
        <dbReference type="Proteomes" id="UP001187192"/>
    </source>
</evidence>
<proteinExistence type="predicted"/>
<feature type="compositionally biased region" description="Basic and acidic residues" evidence="1">
    <location>
        <begin position="55"/>
        <end position="64"/>
    </location>
</feature>
<reference evidence="2" key="1">
    <citation type="submission" date="2023-07" db="EMBL/GenBank/DDBJ databases">
        <title>draft genome sequence of fig (Ficus carica).</title>
        <authorList>
            <person name="Takahashi T."/>
            <person name="Nishimura K."/>
        </authorList>
    </citation>
    <scope>NUCLEOTIDE SEQUENCE</scope>
</reference>
<comment type="caution">
    <text evidence="2">The sequence shown here is derived from an EMBL/GenBank/DDBJ whole genome shotgun (WGS) entry which is preliminary data.</text>
</comment>
<evidence type="ECO:0000256" key="1">
    <source>
        <dbReference type="SAM" id="MobiDB-lite"/>
    </source>
</evidence>
<dbReference type="EMBL" id="BTGU01007656">
    <property type="protein sequence ID" value="GMN20138.1"/>
    <property type="molecule type" value="Genomic_DNA"/>
</dbReference>
<feature type="region of interest" description="Disordered" evidence="1">
    <location>
        <begin position="1"/>
        <end position="64"/>
    </location>
</feature>
<sequence>MARDDIYLGSGEDDSSDVVGYDDEADGSIKGGDDGMHDSDIPSRAGNSTRGKGRAGKEGKPFRS</sequence>
<accession>A0AA88CHJ4</accession>
<feature type="compositionally biased region" description="Acidic residues" evidence="1">
    <location>
        <begin position="11"/>
        <end position="26"/>
    </location>
</feature>
<protein>
    <submittedName>
        <fullName evidence="2">Uncharacterized protein</fullName>
    </submittedName>
</protein>
<name>A0AA88CHJ4_FICCA</name>
<dbReference type="AlphaFoldDB" id="A0AA88CHJ4"/>
<dbReference type="Proteomes" id="UP001187192">
    <property type="component" value="Unassembled WGS sequence"/>
</dbReference>
<organism evidence="2 3">
    <name type="scientific">Ficus carica</name>
    <name type="common">Common fig</name>
    <dbReference type="NCBI Taxonomy" id="3494"/>
    <lineage>
        <taxon>Eukaryota</taxon>
        <taxon>Viridiplantae</taxon>
        <taxon>Streptophyta</taxon>
        <taxon>Embryophyta</taxon>
        <taxon>Tracheophyta</taxon>
        <taxon>Spermatophyta</taxon>
        <taxon>Magnoliopsida</taxon>
        <taxon>eudicotyledons</taxon>
        <taxon>Gunneridae</taxon>
        <taxon>Pentapetalae</taxon>
        <taxon>rosids</taxon>
        <taxon>fabids</taxon>
        <taxon>Rosales</taxon>
        <taxon>Moraceae</taxon>
        <taxon>Ficeae</taxon>
        <taxon>Ficus</taxon>
    </lineage>
</organism>
<feature type="compositionally biased region" description="Basic and acidic residues" evidence="1">
    <location>
        <begin position="31"/>
        <end position="41"/>
    </location>
</feature>
<evidence type="ECO:0000313" key="2">
    <source>
        <dbReference type="EMBL" id="GMN20138.1"/>
    </source>
</evidence>